<dbReference type="InParanoid" id="J4H2W8"/>
<dbReference type="PRINTS" id="PR00081">
    <property type="entry name" value="GDHRDH"/>
</dbReference>
<dbReference type="Pfam" id="PF00106">
    <property type="entry name" value="adh_short"/>
    <property type="match status" value="1"/>
</dbReference>
<dbReference type="STRING" id="599839.J4H2W8"/>
<comment type="similarity">
    <text evidence="1">Belongs to the short-chain dehydrogenases/reductases (SDR) family.</text>
</comment>
<evidence type="ECO:0000256" key="1">
    <source>
        <dbReference type="ARBA" id="ARBA00006484"/>
    </source>
</evidence>
<name>J4H2W8_9APHY</name>
<keyword evidence="4" id="KW-1185">Reference proteome</keyword>
<dbReference type="Gene3D" id="3.40.50.720">
    <property type="entry name" value="NAD(P)-binding Rossmann-like Domain"/>
    <property type="match status" value="1"/>
</dbReference>
<dbReference type="EMBL" id="HE797070">
    <property type="protein sequence ID" value="CCM02249.1"/>
    <property type="molecule type" value="Genomic_DNA"/>
</dbReference>
<evidence type="ECO:0000313" key="4">
    <source>
        <dbReference type="Proteomes" id="UP000006352"/>
    </source>
</evidence>
<dbReference type="HOGENOM" id="CLU_107715_0_0_1"/>
<dbReference type="AlphaFoldDB" id="J4H2W8"/>
<evidence type="ECO:0000256" key="2">
    <source>
        <dbReference type="ARBA" id="ARBA00023002"/>
    </source>
</evidence>
<dbReference type="PANTHER" id="PTHR42901">
    <property type="entry name" value="ALCOHOL DEHYDROGENASE"/>
    <property type="match status" value="1"/>
</dbReference>
<dbReference type="SUPFAM" id="SSF51735">
    <property type="entry name" value="NAD(P)-binding Rossmann-fold domains"/>
    <property type="match status" value="1"/>
</dbReference>
<dbReference type="PANTHER" id="PTHR42901:SF1">
    <property type="entry name" value="ALCOHOL DEHYDROGENASE"/>
    <property type="match status" value="1"/>
</dbReference>
<dbReference type="RefSeq" id="XP_012181532.1">
    <property type="nucleotide sequence ID" value="XM_012326142.1"/>
</dbReference>
<keyword evidence="2" id="KW-0560">Oxidoreductase</keyword>
<gene>
    <name evidence="3" type="ORF">FIBRA_04330</name>
</gene>
<proteinExistence type="inferred from homology"/>
<evidence type="ECO:0000313" key="3">
    <source>
        <dbReference type="EMBL" id="CCM02249.1"/>
    </source>
</evidence>
<dbReference type="InterPro" id="IPR036291">
    <property type="entry name" value="NAD(P)-bd_dom_sf"/>
</dbReference>
<dbReference type="GO" id="GO:0016491">
    <property type="term" value="F:oxidoreductase activity"/>
    <property type="evidence" value="ECO:0007669"/>
    <property type="project" value="UniProtKB-KW"/>
</dbReference>
<dbReference type="Proteomes" id="UP000006352">
    <property type="component" value="Unassembled WGS sequence"/>
</dbReference>
<reference evidence="3 4" key="1">
    <citation type="journal article" date="2012" name="Appl. Environ. Microbiol.">
        <title>Short-read sequencing for genomic analysis of the brown rot fungus Fibroporia radiculosa.</title>
        <authorList>
            <person name="Tang J.D."/>
            <person name="Perkins A.D."/>
            <person name="Sonstegard T.S."/>
            <person name="Schroeder S.G."/>
            <person name="Burgess S.C."/>
            <person name="Diehl S.V."/>
        </authorList>
    </citation>
    <scope>NUCLEOTIDE SEQUENCE [LARGE SCALE GENOMIC DNA]</scope>
    <source>
        <strain evidence="3 4">TFFH 294</strain>
    </source>
</reference>
<sequence>MPALKVAVEASQRSGQSFKVITATLDASNLAQVDAAVAKVKTASGRLDILVNNAGYLGAYGLVQGDSDPQEAWKAWSVNVLGAYAVTRAFLPLLLESVDKIIVNIGSLAGLAKTPNLLAHLVRFTWNFQQLLMTECGEKGIVAHFVYPGVIETDMANQVPEVKVGGFGIIDPPKLLAHALVWLVRERQE</sequence>
<dbReference type="OrthoDB" id="1933717at2759"/>
<dbReference type="GeneID" id="24097160"/>
<dbReference type="CDD" id="cd05233">
    <property type="entry name" value="SDR_c"/>
    <property type="match status" value="1"/>
</dbReference>
<accession>J4H2W8</accession>
<protein>
    <submittedName>
        <fullName evidence="3">Uncharacterized protein</fullName>
    </submittedName>
</protein>
<organism evidence="3 4">
    <name type="scientific">Fibroporia radiculosa</name>
    <dbReference type="NCBI Taxonomy" id="599839"/>
    <lineage>
        <taxon>Eukaryota</taxon>
        <taxon>Fungi</taxon>
        <taxon>Dikarya</taxon>
        <taxon>Basidiomycota</taxon>
        <taxon>Agaricomycotina</taxon>
        <taxon>Agaricomycetes</taxon>
        <taxon>Polyporales</taxon>
        <taxon>Fibroporiaceae</taxon>
        <taxon>Fibroporia</taxon>
    </lineage>
</organism>
<dbReference type="InterPro" id="IPR002347">
    <property type="entry name" value="SDR_fam"/>
</dbReference>